<dbReference type="GeneID" id="19329369"/>
<dbReference type="PANTHER" id="PTHR13754">
    <property type="entry name" value="METALLO-BETA-LACTAMASE SUPERFAMILY PROTEIN"/>
    <property type="match status" value="1"/>
</dbReference>
<dbReference type="Gene3D" id="3.40.50.150">
    <property type="entry name" value="Vaccinia Virus protein VP39"/>
    <property type="match status" value="1"/>
</dbReference>
<dbReference type="SUPFAM" id="SSF53335">
    <property type="entry name" value="S-adenosyl-L-methionine-dependent methyltransferases"/>
    <property type="match status" value="1"/>
</dbReference>
<evidence type="ECO:0000313" key="2">
    <source>
        <dbReference type="EMBL" id="EON95994.1"/>
    </source>
</evidence>
<proteinExistence type="predicted"/>
<dbReference type="AlphaFoldDB" id="R8B9K8"/>
<dbReference type="CDD" id="cd02440">
    <property type="entry name" value="AdoMet_MTases"/>
    <property type="match status" value="1"/>
</dbReference>
<dbReference type="Proteomes" id="UP000014074">
    <property type="component" value="Unassembled WGS sequence"/>
</dbReference>
<dbReference type="InterPro" id="IPR029063">
    <property type="entry name" value="SAM-dependent_MTases_sf"/>
</dbReference>
<dbReference type="SUPFAM" id="SSF56281">
    <property type="entry name" value="Metallo-hydrolase/oxidoreductase"/>
    <property type="match status" value="1"/>
</dbReference>
<dbReference type="CDD" id="cd07713">
    <property type="entry name" value="DHPS-like_MBL-fold"/>
    <property type="match status" value="1"/>
</dbReference>
<dbReference type="KEGG" id="tmn:UCRPA7_8510"/>
<dbReference type="GO" id="GO:0016740">
    <property type="term" value="F:transferase activity"/>
    <property type="evidence" value="ECO:0007669"/>
    <property type="project" value="TreeGrafter"/>
</dbReference>
<dbReference type="OrthoDB" id="1470350at2759"/>
<dbReference type="InterPro" id="IPR041712">
    <property type="entry name" value="DHPS-like_MBL-fold"/>
</dbReference>
<evidence type="ECO:0000313" key="3">
    <source>
        <dbReference type="Proteomes" id="UP000014074"/>
    </source>
</evidence>
<dbReference type="HOGENOM" id="CLU_570099_0_0_1"/>
<dbReference type="InterPro" id="IPR036866">
    <property type="entry name" value="RibonucZ/Hydroxyglut_hydro"/>
</dbReference>
<dbReference type="Pfam" id="PF13489">
    <property type="entry name" value="Methyltransf_23"/>
    <property type="match status" value="1"/>
</dbReference>
<dbReference type="Pfam" id="PF00753">
    <property type="entry name" value="Lactamase_B"/>
    <property type="match status" value="1"/>
</dbReference>
<feature type="domain" description="Metallo-beta-lactamase" evidence="1">
    <location>
        <begin position="13"/>
        <end position="71"/>
    </location>
</feature>
<dbReference type="Gene3D" id="3.60.15.10">
    <property type="entry name" value="Ribonuclease Z/Hydroxyacylglutathione hydrolase-like"/>
    <property type="match status" value="1"/>
</dbReference>
<accession>R8B9K8</accession>
<organism evidence="2 3">
    <name type="scientific">Phaeoacremonium minimum (strain UCR-PA7)</name>
    <name type="common">Esca disease fungus</name>
    <name type="synonym">Togninia minima</name>
    <dbReference type="NCBI Taxonomy" id="1286976"/>
    <lineage>
        <taxon>Eukaryota</taxon>
        <taxon>Fungi</taxon>
        <taxon>Dikarya</taxon>
        <taxon>Ascomycota</taxon>
        <taxon>Pezizomycotina</taxon>
        <taxon>Sordariomycetes</taxon>
        <taxon>Sordariomycetidae</taxon>
        <taxon>Togniniales</taxon>
        <taxon>Togniniaceae</taxon>
        <taxon>Phaeoacremonium</taxon>
    </lineage>
</organism>
<dbReference type="InterPro" id="IPR052926">
    <property type="entry name" value="Metallo-beta-lactamase_dom"/>
</dbReference>
<dbReference type="InterPro" id="IPR001279">
    <property type="entry name" value="Metallo-B-lactamas"/>
</dbReference>
<sequence length="479" mass="53247">MRMDNICCGAHGFSTLITATKGPKKHTLLFDAGPEDDVWERNATRLGLDLASVEYIQLSHWHRDHTGGLLRAIQMINAAKNQAEVVVDVHPDRPDYRGIMTPTQVPIALEADPTFKDIEAVGGLLLKADQVHTILEDTFLVSGAIPRTSDYELGIPGGIRLNTSSGKWEADEMILDERLLMCNIKGKGLVVFTGCSHPGVVNTARHAQEIGGHAPLYAIVGGYHLADADPEKLRKSMDDLKALNPQVLMPGKVGQMHRVQVSVALSSVSLGGIQLYDITEFKHCRLHNGRRYHAFRAGAYLMPNDQDEQDRMDLLHHVYRLLLGGKLHLAPIGETPQRVLDLGTGTGIWAMDFAETPPNCIFEVDDFEEEWVYRKPFDFIHGRELEGCIAKDDKLFQRAFEHLNPGGYIEMQATSTIFASDDGTLERAKEVKFWLDTLLEGTSRFGKPLDIAPRWKGKLEAAGFVDVQEKILKVGLNIT</sequence>
<reference evidence="3" key="1">
    <citation type="journal article" date="2013" name="Genome Announc.">
        <title>Draft genome sequence of the ascomycete Phaeoacremonium aleophilum strain UCR-PA7, a causal agent of the esca disease complex in grapevines.</title>
        <authorList>
            <person name="Blanco-Ulate B."/>
            <person name="Rolshausen P."/>
            <person name="Cantu D."/>
        </authorList>
    </citation>
    <scope>NUCLEOTIDE SEQUENCE [LARGE SCALE GENOMIC DNA]</scope>
    <source>
        <strain evidence="3">UCR-PA7</strain>
    </source>
</reference>
<keyword evidence="3" id="KW-1185">Reference proteome</keyword>
<evidence type="ECO:0000259" key="1">
    <source>
        <dbReference type="Pfam" id="PF00753"/>
    </source>
</evidence>
<dbReference type="RefSeq" id="XP_007919214.1">
    <property type="nucleotide sequence ID" value="XM_007921023.1"/>
</dbReference>
<dbReference type="eggNOG" id="ENOG502RYVC">
    <property type="taxonomic scope" value="Eukaryota"/>
</dbReference>
<protein>
    <submittedName>
        <fullName evidence="2">Putative metallo-beta-lactamase superfamily protein</fullName>
    </submittedName>
</protein>
<dbReference type="PANTHER" id="PTHR13754:SF13">
    <property type="entry name" value="METALLO-BETA-LACTAMASE SUPERFAMILY PROTEIN (AFU_ORTHOLOGUE AFUA_3G07630)"/>
    <property type="match status" value="1"/>
</dbReference>
<dbReference type="EMBL" id="KB933365">
    <property type="protein sequence ID" value="EON95994.1"/>
    <property type="molecule type" value="Genomic_DNA"/>
</dbReference>
<gene>
    <name evidence="2" type="ORF">UCRPA7_8510</name>
</gene>
<name>R8B9K8_PHAM7</name>